<keyword evidence="1" id="KW-0472">Membrane</keyword>
<feature type="transmembrane region" description="Helical" evidence="1">
    <location>
        <begin position="83"/>
        <end position="104"/>
    </location>
</feature>
<dbReference type="AlphaFoldDB" id="A0A3E0H044"/>
<evidence type="ECO:0000313" key="3">
    <source>
        <dbReference type="Proteomes" id="UP000256269"/>
    </source>
</evidence>
<keyword evidence="3" id="KW-1185">Reference proteome</keyword>
<proteinExistence type="predicted"/>
<comment type="caution">
    <text evidence="2">The sequence shown here is derived from an EMBL/GenBank/DDBJ whole genome shotgun (WGS) entry which is preliminary data.</text>
</comment>
<dbReference type="Proteomes" id="UP000256269">
    <property type="component" value="Unassembled WGS sequence"/>
</dbReference>
<evidence type="ECO:0000256" key="1">
    <source>
        <dbReference type="SAM" id="Phobius"/>
    </source>
</evidence>
<feature type="transmembrane region" description="Helical" evidence="1">
    <location>
        <begin position="110"/>
        <end position="129"/>
    </location>
</feature>
<dbReference type="RefSeq" id="WP_147328849.1">
    <property type="nucleotide sequence ID" value="NZ_CP144375.1"/>
</dbReference>
<accession>A0A3E0H044</accession>
<keyword evidence="1" id="KW-0812">Transmembrane</keyword>
<organism evidence="2 3">
    <name type="scientific">Kutzneria buriramensis</name>
    <dbReference type="NCBI Taxonomy" id="1045776"/>
    <lineage>
        <taxon>Bacteria</taxon>
        <taxon>Bacillati</taxon>
        <taxon>Actinomycetota</taxon>
        <taxon>Actinomycetes</taxon>
        <taxon>Pseudonocardiales</taxon>
        <taxon>Pseudonocardiaceae</taxon>
        <taxon>Kutzneria</taxon>
    </lineage>
</organism>
<protein>
    <submittedName>
        <fullName evidence="2">Uncharacterized protein</fullName>
    </submittedName>
</protein>
<dbReference type="OrthoDB" id="3630027at2"/>
<dbReference type="EMBL" id="QUNO01000019">
    <property type="protein sequence ID" value="REH34800.1"/>
    <property type="molecule type" value="Genomic_DNA"/>
</dbReference>
<reference evidence="2 3" key="1">
    <citation type="submission" date="2018-08" db="EMBL/GenBank/DDBJ databases">
        <title>Genomic Encyclopedia of Archaeal and Bacterial Type Strains, Phase II (KMG-II): from individual species to whole genera.</title>
        <authorList>
            <person name="Goeker M."/>
        </authorList>
    </citation>
    <scope>NUCLEOTIDE SEQUENCE [LARGE SCALE GENOMIC DNA]</scope>
    <source>
        <strain evidence="2 3">DSM 45791</strain>
    </source>
</reference>
<evidence type="ECO:0000313" key="2">
    <source>
        <dbReference type="EMBL" id="REH34800.1"/>
    </source>
</evidence>
<feature type="transmembrane region" description="Helical" evidence="1">
    <location>
        <begin position="53"/>
        <end position="76"/>
    </location>
</feature>
<name>A0A3E0H044_9PSEU</name>
<keyword evidence="1" id="KW-1133">Transmembrane helix</keyword>
<sequence>MRGRDGDPWLLALAGLDALIALLAVWGGLELAVGAAAFQLPTEWIAPLGLRSWLLPGIALIALIGGPMAVAAVASWQGIRHAAATSIAAGVILLGWLALQFVLFGLQVPVQIITAVLALAVVSIGVVAARTRHV</sequence>
<gene>
    <name evidence="2" type="ORF">BCF44_11976</name>
</gene>